<comment type="caution">
    <text evidence="1">The sequence shown here is derived from an EMBL/GenBank/DDBJ whole genome shotgun (WGS) entry which is preliminary data.</text>
</comment>
<dbReference type="Proteomes" id="UP000265566">
    <property type="component" value="Chromosome 3"/>
</dbReference>
<reference evidence="2" key="1">
    <citation type="journal article" date="2018" name="Nat. Plants">
        <title>Whole-genome landscape of Medicago truncatula symbiotic genes.</title>
        <authorList>
            <person name="Pecrix Y."/>
            <person name="Staton S.E."/>
            <person name="Sallet E."/>
            <person name="Lelandais-Briere C."/>
            <person name="Moreau S."/>
            <person name="Carrere S."/>
            <person name="Blein T."/>
            <person name="Jardinaud M.F."/>
            <person name="Latrasse D."/>
            <person name="Zouine M."/>
            <person name="Zahm M."/>
            <person name="Kreplak J."/>
            <person name="Mayjonade B."/>
            <person name="Satge C."/>
            <person name="Perez M."/>
            <person name="Cauet S."/>
            <person name="Marande W."/>
            <person name="Chantry-Darmon C."/>
            <person name="Lopez-Roques C."/>
            <person name="Bouchez O."/>
            <person name="Berard A."/>
            <person name="Debelle F."/>
            <person name="Munos S."/>
            <person name="Bendahmane A."/>
            <person name="Berges H."/>
            <person name="Niebel A."/>
            <person name="Buitink J."/>
            <person name="Frugier F."/>
            <person name="Benhamed M."/>
            <person name="Crespi M."/>
            <person name="Gouzy J."/>
            <person name="Gamas P."/>
        </authorList>
    </citation>
    <scope>NUCLEOTIDE SEQUENCE [LARGE SCALE GENOMIC DNA]</scope>
    <source>
        <strain evidence="2">cv. Jemalong A17</strain>
    </source>
</reference>
<gene>
    <name evidence="1" type="ORF">MtrunA17_Chr3g0099001</name>
</gene>
<evidence type="ECO:0000313" key="1">
    <source>
        <dbReference type="EMBL" id="RHN67094.1"/>
    </source>
</evidence>
<protein>
    <submittedName>
        <fullName evidence="1">Uncharacterized protein</fullName>
    </submittedName>
</protein>
<evidence type="ECO:0000313" key="2">
    <source>
        <dbReference type="Proteomes" id="UP000265566"/>
    </source>
</evidence>
<proteinExistence type="predicted"/>
<dbReference type="Gramene" id="rna15238">
    <property type="protein sequence ID" value="RHN67094.1"/>
    <property type="gene ID" value="gene15238"/>
</dbReference>
<organism evidence="1 2">
    <name type="scientific">Medicago truncatula</name>
    <name type="common">Barrel medic</name>
    <name type="synonym">Medicago tribuloides</name>
    <dbReference type="NCBI Taxonomy" id="3880"/>
    <lineage>
        <taxon>Eukaryota</taxon>
        <taxon>Viridiplantae</taxon>
        <taxon>Streptophyta</taxon>
        <taxon>Embryophyta</taxon>
        <taxon>Tracheophyta</taxon>
        <taxon>Spermatophyta</taxon>
        <taxon>Magnoliopsida</taxon>
        <taxon>eudicotyledons</taxon>
        <taxon>Gunneridae</taxon>
        <taxon>Pentapetalae</taxon>
        <taxon>rosids</taxon>
        <taxon>fabids</taxon>
        <taxon>Fabales</taxon>
        <taxon>Fabaceae</taxon>
        <taxon>Papilionoideae</taxon>
        <taxon>50 kb inversion clade</taxon>
        <taxon>NPAAA clade</taxon>
        <taxon>Hologalegina</taxon>
        <taxon>IRL clade</taxon>
        <taxon>Trifolieae</taxon>
        <taxon>Medicago</taxon>
    </lineage>
</organism>
<accession>A0A396IRV1</accession>
<name>A0A396IRV1_MEDTR</name>
<dbReference type="AlphaFoldDB" id="A0A396IRV1"/>
<sequence>MKNIIYFLIDRLLRLNKILLITMGLVHEAMHLMHGNTGFPSTTSKFLGFHELVIMMRLMHEAMPLTHVDMNFFFYQYQLPSIDFVLPDRNFQSIVWSSFL</sequence>
<dbReference type="EMBL" id="PSQE01000003">
    <property type="protein sequence ID" value="RHN67094.1"/>
    <property type="molecule type" value="Genomic_DNA"/>
</dbReference>